<dbReference type="Proteomes" id="UP000020681">
    <property type="component" value="Unassembled WGS sequence"/>
</dbReference>
<sequence length="66" mass="7348">MTANRSLDLLNPQFPAHKPANQQRRSPGSRAPPNAVTGEFLSYYRQFTGQTVVPTARREGISPLRP</sequence>
<evidence type="ECO:0000313" key="2">
    <source>
        <dbReference type="EMBL" id="EUA93670.1"/>
    </source>
</evidence>
<evidence type="ECO:0000256" key="1">
    <source>
        <dbReference type="SAM" id="MobiDB-lite"/>
    </source>
</evidence>
<dbReference type="EMBL" id="JAOL01000052">
    <property type="protein sequence ID" value="EUA93670.1"/>
    <property type="molecule type" value="Genomic_DNA"/>
</dbReference>
<name>A0ABN0R9N1_MYCUL</name>
<reference evidence="2 3" key="1">
    <citation type="submission" date="2014-01" db="EMBL/GenBank/DDBJ databases">
        <authorList>
            <person name="Dobos K."/>
            <person name="Lenaerts A."/>
            <person name="Ordway D."/>
            <person name="DeGroote M.A."/>
            <person name="Parker T."/>
            <person name="Sizemore C."/>
            <person name="Tallon L.J."/>
            <person name="Sadzewicz L.K."/>
            <person name="Sengamalay N."/>
            <person name="Fraser C.M."/>
            <person name="Hine E."/>
            <person name="Shefchek K.A."/>
            <person name="Das S.P."/>
            <person name="Tettelin H."/>
        </authorList>
    </citation>
    <scope>NUCLEOTIDE SEQUENCE [LARGE SCALE GENOMIC DNA]</scope>
    <source>
        <strain evidence="2 3">Harvey</strain>
    </source>
</reference>
<keyword evidence="3" id="KW-1185">Reference proteome</keyword>
<proteinExistence type="predicted"/>
<feature type="region of interest" description="Disordered" evidence="1">
    <location>
        <begin position="1"/>
        <end position="36"/>
    </location>
</feature>
<protein>
    <submittedName>
        <fullName evidence="2">Uncharacterized protein</fullName>
    </submittedName>
</protein>
<accession>A0ABN0R9N1</accession>
<comment type="caution">
    <text evidence="2">The sequence shown here is derived from an EMBL/GenBank/DDBJ whole genome shotgun (WGS) entry which is preliminary data.</text>
</comment>
<evidence type="ECO:0000313" key="3">
    <source>
        <dbReference type="Proteomes" id="UP000020681"/>
    </source>
</evidence>
<gene>
    <name evidence="2" type="ORF">I551_9065</name>
</gene>
<organism evidence="2 3">
    <name type="scientific">Mycobacterium ulcerans str. Harvey</name>
    <dbReference type="NCBI Taxonomy" id="1299332"/>
    <lineage>
        <taxon>Bacteria</taxon>
        <taxon>Bacillati</taxon>
        <taxon>Actinomycetota</taxon>
        <taxon>Actinomycetes</taxon>
        <taxon>Mycobacteriales</taxon>
        <taxon>Mycobacteriaceae</taxon>
        <taxon>Mycobacterium</taxon>
        <taxon>Mycobacterium ulcerans group</taxon>
    </lineage>
</organism>